<reference evidence="1" key="1">
    <citation type="submission" date="2021-09" db="EMBL/GenBank/DDBJ databases">
        <title>The genome of Mauremys mutica provides insights into the evolution of semi-aquatic lifestyle.</title>
        <authorList>
            <person name="Gong S."/>
            <person name="Gao Y."/>
        </authorList>
    </citation>
    <scope>NUCLEOTIDE SEQUENCE</scope>
    <source>
        <strain evidence="1">MM-2020</strain>
        <tissue evidence="1">Muscle</tissue>
    </source>
</reference>
<evidence type="ECO:0000313" key="2">
    <source>
        <dbReference type="Proteomes" id="UP000827986"/>
    </source>
</evidence>
<dbReference type="Proteomes" id="UP000827986">
    <property type="component" value="Unassembled WGS sequence"/>
</dbReference>
<comment type="caution">
    <text evidence="1">The sequence shown here is derived from an EMBL/GenBank/DDBJ whole genome shotgun (WGS) entry which is preliminary data.</text>
</comment>
<name>A0A9D3XUX5_9SAUR</name>
<proteinExistence type="predicted"/>
<evidence type="ECO:0000313" key="1">
    <source>
        <dbReference type="EMBL" id="KAH1186472.1"/>
    </source>
</evidence>
<sequence>MCRGKSNAKKIVIQTRTQFCSPERRRNVLKYAEVHEDESNLSVILIQTSNNILVEKQQPHGNGEDSCHSWAKGIICLMFSVSTNVPASKLICKIHEESEHKRDMDTITVNSF</sequence>
<gene>
    <name evidence="1" type="ORF">KIL84_019221</name>
</gene>
<dbReference type="AlphaFoldDB" id="A0A9D3XUX5"/>
<protein>
    <submittedName>
        <fullName evidence="1">Uncharacterized protein</fullName>
    </submittedName>
</protein>
<dbReference type="EMBL" id="JAHDVG010000463">
    <property type="protein sequence ID" value="KAH1186472.1"/>
    <property type="molecule type" value="Genomic_DNA"/>
</dbReference>
<accession>A0A9D3XUX5</accession>
<keyword evidence="2" id="KW-1185">Reference proteome</keyword>
<organism evidence="1 2">
    <name type="scientific">Mauremys mutica</name>
    <name type="common">yellowpond turtle</name>
    <dbReference type="NCBI Taxonomy" id="74926"/>
    <lineage>
        <taxon>Eukaryota</taxon>
        <taxon>Metazoa</taxon>
        <taxon>Chordata</taxon>
        <taxon>Craniata</taxon>
        <taxon>Vertebrata</taxon>
        <taxon>Euteleostomi</taxon>
        <taxon>Archelosauria</taxon>
        <taxon>Testudinata</taxon>
        <taxon>Testudines</taxon>
        <taxon>Cryptodira</taxon>
        <taxon>Durocryptodira</taxon>
        <taxon>Testudinoidea</taxon>
        <taxon>Geoemydidae</taxon>
        <taxon>Geoemydinae</taxon>
        <taxon>Mauremys</taxon>
    </lineage>
</organism>